<keyword evidence="2" id="KW-1185">Reference proteome</keyword>
<protein>
    <submittedName>
        <fullName evidence="1">Uncharacterized protein</fullName>
    </submittedName>
</protein>
<dbReference type="RefSeq" id="WP_165866117.1">
    <property type="nucleotide sequence ID" value="NZ_UPPP01000107.1"/>
</dbReference>
<evidence type="ECO:0000313" key="1">
    <source>
        <dbReference type="EMBL" id="VBB09179.1"/>
    </source>
</evidence>
<dbReference type="AlphaFoldDB" id="A0A498RD06"/>
<organism evidence="1 2">
    <name type="scientific">Lucifera butyrica</name>
    <dbReference type="NCBI Taxonomy" id="1351585"/>
    <lineage>
        <taxon>Bacteria</taxon>
        <taxon>Bacillati</taxon>
        <taxon>Bacillota</taxon>
        <taxon>Negativicutes</taxon>
        <taxon>Veillonellales</taxon>
        <taxon>Veillonellaceae</taxon>
        <taxon>Lucifera</taxon>
    </lineage>
</organism>
<evidence type="ECO:0000313" key="2">
    <source>
        <dbReference type="Proteomes" id="UP000277811"/>
    </source>
</evidence>
<gene>
    <name evidence="1" type="ORF">LUCI_4465</name>
</gene>
<reference evidence="1 2" key="1">
    <citation type="submission" date="2018-06" db="EMBL/GenBank/DDBJ databases">
        <authorList>
            <person name="Strepis N."/>
        </authorList>
    </citation>
    <scope>NUCLEOTIDE SEQUENCE [LARGE SCALE GENOMIC DNA]</scope>
    <source>
        <strain evidence="1">LUCI</strain>
    </source>
</reference>
<dbReference type="Proteomes" id="UP000277811">
    <property type="component" value="Unassembled WGS sequence"/>
</dbReference>
<name>A0A498RD06_9FIRM</name>
<accession>A0A498RD06</accession>
<dbReference type="EMBL" id="UPPP01000107">
    <property type="protein sequence ID" value="VBB09179.1"/>
    <property type="molecule type" value="Genomic_DNA"/>
</dbReference>
<sequence length="58" mass="6512">MDTQLLLDWLYAMKASSSQYPNDMYSVGARKAYQTIIDLINAGAFVKNEKDANKVVNP</sequence>
<proteinExistence type="predicted"/>